<feature type="region of interest" description="Disordered" evidence="1">
    <location>
        <begin position="54"/>
        <end position="73"/>
    </location>
</feature>
<protein>
    <submittedName>
        <fullName evidence="2">Uncharacterized protein</fullName>
    </submittedName>
</protein>
<evidence type="ECO:0000313" key="3">
    <source>
        <dbReference type="Proteomes" id="UP001190700"/>
    </source>
</evidence>
<evidence type="ECO:0000256" key="1">
    <source>
        <dbReference type="SAM" id="MobiDB-lite"/>
    </source>
</evidence>
<proteinExistence type="predicted"/>
<dbReference type="EMBL" id="LGRX02017149">
    <property type="protein sequence ID" value="KAK3261096.1"/>
    <property type="molecule type" value="Genomic_DNA"/>
</dbReference>
<accession>A0AAE0FLB6</accession>
<dbReference type="Proteomes" id="UP001190700">
    <property type="component" value="Unassembled WGS sequence"/>
</dbReference>
<evidence type="ECO:0000313" key="2">
    <source>
        <dbReference type="EMBL" id="KAK3261096.1"/>
    </source>
</evidence>
<sequence length="73" mass="6982">MAAEALQRTVGAGVRGVKGICDKAGTMGAGTMEAGTMEAGTMEAGTMEAGTMEAGTVEGGGASLELPAPPAPL</sequence>
<name>A0AAE0FLB6_9CHLO</name>
<comment type="caution">
    <text evidence="2">The sequence shown here is derived from an EMBL/GenBank/DDBJ whole genome shotgun (WGS) entry which is preliminary data.</text>
</comment>
<reference evidence="2 3" key="1">
    <citation type="journal article" date="2015" name="Genome Biol. Evol.">
        <title>Comparative Genomics of a Bacterivorous Green Alga Reveals Evolutionary Causalities and Consequences of Phago-Mixotrophic Mode of Nutrition.</title>
        <authorList>
            <person name="Burns J.A."/>
            <person name="Paasch A."/>
            <person name="Narechania A."/>
            <person name="Kim E."/>
        </authorList>
    </citation>
    <scope>NUCLEOTIDE SEQUENCE [LARGE SCALE GENOMIC DNA]</scope>
    <source>
        <strain evidence="2 3">PLY_AMNH</strain>
    </source>
</reference>
<keyword evidence="3" id="KW-1185">Reference proteome</keyword>
<dbReference type="AlphaFoldDB" id="A0AAE0FLB6"/>
<organism evidence="2 3">
    <name type="scientific">Cymbomonas tetramitiformis</name>
    <dbReference type="NCBI Taxonomy" id="36881"/>
    <lineage>
        <taxon>Eukaryota</taxon>
        <taxon>Viridiplantae</taxon>
        <taxon>Chlorophyta</taxon>
        <taxon>Pyramimonadophyceae</taxon>
        <taxon>Pyramimonadales</taxon>
        <taxon>Pyramimonadaceae</taxon>
        <taxon>Cymbomonas</taxon>
    </lineage>
</organism>
<gene>
    <name evidence="2" type="ORF">CYMTET_29986</name>
</gene>